<feature type="binding site" evidence="4">
    <location>
        <position position="89"/>
    </location>
    <ligand>
        <name>Mg(2+)</name>
        <dbReference type="ChEBI" id="CHEBI:18420"/>
        <label>2</label>
    </ligand>
</feature>
<feature type="binding site" evidence="4">
    <location>
        <position position="66"/>
    </location>
    <ligand>
        <name>Mg(2+)</name>
        <dbReference type="ChEBI" id="CHEBI:18420"/>
        <label>1</label>
    </ligand>
</feature>
<sequence>MKDTTSLLRLAQEAAVEAGQEILKIYDTDFEVDYKEDQSPLTQADQKSNQVIMSYLNSLDIPIISEENQQLPYPERKDWKQFWLVDPLDGTKEFIKKNGEFTVNIALISDGIPVLGVIYVPVKKELFFGSEEAAFKMLNVESKSDLDKADKIQLQAKQPTSEVIVVASRSHLTPETEAFIDKIENSEGVFSVETISAGSSLKICMVAEAKADVYPRYAPTMEWDVAAGHAICHAAGVKVLQAGTDQELTYNKENLLNPWFVVGNRFLN</sequence>
<dbReference type="GO" id="GO:0000287">
    <property type="term" value="F:magnesium ion binding"/>
    <property type="evidence" value="ECO:0007669"/>
    <property type="project" value="UniProtKB-UniRule"/>
</dbReference>
<comment type="cofactor">
    <cofactor evidence="4 5">
        <name>Mg(2+)</name>
        <dbReference type="ChEBI" id="CHEBI:18420"/>
    </cofactor>
</comment>
<dbReference type="SUPFAM" id="SSF56655">
    <property type="entry name" value="Carbohydrate phosphatase"/>
    <property type="match status" value="1"/>
</dbReference>
<dbReference type="InterPro" id="IPR050725">
    <property type="entry name" value="CysQ/Inositol_MonoPase"/>
</dbReference>
<keyword evidence="2 4" id="KW-0479">Metal-binding</keyword>
<dbReference type="InterPro" id="IPR006240">
    <property type="entry name" value="CysQ"/>
</dbReference>
<feature type="binding site" evidence="5">
    <location>
        <position position="66"/>
    </location>
    <ligand>
        <name>Mg(2+)</name>
        <dbReference type="ChEBI" id="CHEBI:18420"/>
        <label>1</label>
        <note>catalytic</note>
    </ligand>
</feature>
<feature type="binding site" evidence="4">
    <location>
        <position position="88"/>
    </location>
    <ligand>
        <name>Mg(2+)</name>
        <dbReference type="ChEBI" id="CHEBI:18420"/>
        <label>1</label>
    </ligand>
</feature>
<feature type="binding site" evidence="5">
    <location>
        <position position="88"/>
    </location>
    <ligand>
        <name>Mg(2+)</name>
        <dbReference type="ChEBI" id="CHEBI:18420"/>
        <label>1</label>
        <note>catalytic</note>
    </ligand>
</feature>
<comment type="catalytic activity">
    <reaction evidence="1 4">
        <text>adenosine 3',5'-bisphosphate + H2O = AMP + phosphate</text>
        <dbReference type="Rhea" id="RHEA:10040"/>
        <dbReference type="ChEBI" id="CHEBI:15377"/>
        <dbReference type="ChEBI" id="CHEBI:43474"/>
        <dbReference type="ChEBI" id="CHEBI:58343"/>
        <dbReference type="ChEBI" id="CHEBI:456215"/>
        <dbReference type="EC" id="3.1.3.7"/>
    </reaction>
</comment>
<dbReference type="PANTHER" id="PTHR43028">
    <property type="entry name" value="3'(2'),5'-BISPHOSPHATE NUCLEOTIDASE 1"/>
    <property type="match status" value="1"/>
</dbReference>
<proteinExistence type="inferred from homology"/>
<feature type="binding site" evidence="4">
    <location>
        <position position="86"/>
    </location>
    <ligand>
        <name>Mg(2+)</name>
        <dbReference type="ChEBI" id="CHEBI:18420"/>
        <label>1</label>
    </ligand>
</feature>
<dbReference type="InterPro" id="IPR020583">
    <property type="entry name" value="Inositol_monoP_metal-BS"/>
</dbReference>
<dbReference type="EC" id="3.1.3.7" evidence="4"/>
<dbReference type="Pfam" id="PF00459">
    <property type="entry name" value="Inositol_P"/>
    <property type="match status" value="1"/>
</dbReference>
<keyword evidence="3 4" id="KW-0460">Magnesium</keyword>
<evidence type="ECO:0000256" key="4">
    <source>
        <dbReference type="HAMAP-Rule" id="MF_02095"/>
    </source>
</evidence>
<dbReference type="PROSITE" id="PS00629">
    <property type="entry name" value="IMP_1"/>
    <property type="match status" value="1"/>
</dbReference>
<feature type="binding site" evidence="4">
    <location>
        <position position="86"/>
    </location>
    <ligand>
        <name>Mg(2+)</name>
        <dbReference type="ChEBI" id="CHEBI:18420"/>
        <label>2</label>
    </ligand>
</feature>
<dbReference type="HAMAP" id="MF_02095">
    <property type="entry name" value="CysQ"/>
    <property type="match status" value="1"/>
</dbReference>
<dbReference type="CDD" id="cd01638">
    <property type="entry name" value="CysQ"/>
    <property type="match status" value="1"/>
</dbReference>
<evidence type="ECO:0000256" key="5">
    <source>
        <dbReference type="PIRSR" id="PIRSR600760-2"/>
    </source>
</evidence>
<protein>
    <recommendedName>
        <fullName evidence="4">3'(2'),5'-bisphosphate nucleotidase CysQ</fullName>
        <ecNumber evidence="4">3.1.3.7</ecNumber>
    </recommendedName>
    <alternativeName>
        <fullName evidence="4">3'(2'),5-bisphosphonucleoside 3'(2')-phosphohydrolase</fullName>
    </alternativeName>
    <alternativeName>
        <fullName evidence="4">3'-phosphoadenosine 5'-phosphate phosphatase</fullName>
        <shortName evidence="4">PAP phosphatase</shortName>
    </alternativeName>
</protein>
<dbReference type="NCBIfam" id="TIGR01331">
    <property type="entry name" value="bisphos_cysQ"/>
    <property type="match status" value="1"/>
</dbReference>
<evidence type="ECO:0000256" key="3">
    <source>
        <dbReference type="ARBA" id="ARBA00022842"/>
    </source>
</evidence>
<dbReference type="Gene3D" id="3.30.540.10">
    <property type="entry name" value="Fructose-1,6-Bisphosphatase, subunit A, domain 1"/>
    <property type="match status" value="1"/>
</dbReference>
<dbReference type="InterPro" id="IPR000760">
    <property type="entry name" value="Inositol_monophosphatase-like"/>
</dbReference>
<evidence type="ECO:0000256" key="2">
    <source>
        <dbReference type="ARBA" id="ARBA00022723"/>
    </source>
</evidence>
<keyword evidence="7" id="KW-1185">Reference proteome</keyword>
<dbReference type="GO" id="GO:0005886">
    <property type="term" value="C:plasma membrane"/>
    <property type="evidence" value="ECO:0007669"/>
    <property type="project" value="UniProtKB-SubCell"/>
</dbReference>
<dbReference type="GO" id="GO:0008441">
    <property type="term" value="F:3'(2'),5'-bisphosphate nucleotidase activity"/>
    <property type="evidence" value="ECO:0007669"/>
    <property type="project" value="UniProtKB-UniRule"/>
</dbReference>
<feature type="binding site" evidence="5">
    <location>
        <position position="86"/>
    </location>
    <ligand>
        <name>Mg(2+)</name>
        <dbReference type="ChEBI" id="CHEBI:18420"/>
        <label>1</label>
        <note>catalytic</note>
    </ligand>
</feature>
<reference evidence="6" key="1">
    <citation type="submission" date="2022-07" db="EMBL/GenBank/DDBJ databases">
        <title>Description and genome-wide analysis of Profundicola chukchiensis gen. nov., sp. nov., marine bacteria isolated from bottom sediments of the Chukchi Sea.</title>
        <authorList>
            <person name="Romanenko L."/>
            <person name="Otstavnykh N."/>
            <person name="Kurilenko V."/>
            <person name="Eremeev V."/>
            <person name="Velansky P."/>
            <person name="Mikhailov V."/>
            <person name="Isaeva M."/>
        </authorList>
    </citation>
    <scope>NUCLEOTIDE SEQUENCE</scope>
    <source>
        <strain evidence="6">KMM 9713</strain>
    </source>
</reference>
<feature type="binding site" evidence="4">
    <location>
        <position position="224"/>
    </location>
    <ligand>
        <name>Mg(2+)</name>
        <dbReference type="ChEBI" id="CHEBI:18420"/>
        <label>2</label>
    </ligand>
</feature>
<feature type="binding site" evidence="4">
    <location>
        <position position="224"/>
    </location>
    <ligand>
        <name>substrate</name>
    </ligand>
</feature>
<dbReference type="AlphaFoldDB" id="A0A9X4MTU7"/>
<feature type="binding site" evidence="4">
    <location>
        <begin position="88"/>
        <end position="91"/>
    </location>
    <ligand>
        <name>substrate</name>
    </ligand>
</feature>
<comment type="function">
    <text evidence="4">Converts adenosine-3',5'-bisphosphate (PAP) to AMP.</text>
</comment>
<comment type="subcellular location">
    <subcellularLocation>
        <location evidence="4">Cell membrane</location>
        <topology evidence="4">Peripheral membrane protein</topology>
        <orientation evidence="4">Cytoplasmic side</orientation>
    </subcellularLocation>
</comment>
<gene>
    <name evidence="4 6" type="primary">cysQ</name>
    <name evidence="6" type="ORF">NMK71_00140</name>
</gene>
<accession>A0A9X4MTU7</accession>
<evidence type="ECO:0000313" key="6">
    <source>
        <dbReference type="EMBL" id="MDG4944811.1"/>
    </source>
</evidence>
<comment type="similarity">
    <text evidence="4">Belongs to the inositol monophosphatase superfamily. CysQ family.</text>
</comment>
<evidence type="ECO:0000313" key="7">
    <source>
        <dbReference type="Proteomes" id="UP001152599"/>
    </source>
</evidence>
<name>A0A9X4MTU7_9FLAO</name>
<dbReference type="GO" id="GO:0050427">
    <property type="term" value="P:3'-phosphoadenosine 5'-phosphosulfate metabolic process"/>
    <property type="evidence" value="ECO:0007669"/>
    <property type="project" value="TreeGrafter"/>
</dbReference>
<keyword evidence="4" id="KW-1003">Cell membrane</keyword>
<organism evidence="6 7">
    <name type="scientific">Profundicola chukchiensis</name>
    <dbReference type="NCBI Taxonomy" id="2961959"/>
    <lineage>
        <taxon>Bacteria</taxon>
        <taxon>Pseudomonadati</taxon>
        <taxon>Bacteroidota</taxon>
        <taxon>Flavobacteriia</taxon>
        <taxon>Flavobacteriales</taxon>
        <taxon>Weeksellaceae</taxon>
        <taxon>Profundicola</taxon>
    </lineage>
</organism>
<keyword evidence="4 6" id="KW-0378">Hydrolase</keyword>
<dbReference type="Gene3D" id="3.40.190.80">
    <property type="match status" value="1"/>
</dbReference>
<dbReference type="Proteomes" id="UP001152599">
    <property type="component" value="Unassembled WGS sequence"/>
</dbReference>
<dbReference type="GO" id="GO:0000103">
    <property type="term" value="P:sulfate assimilation"/>
    <property type="evidence" value="ECO:0007669"/>
    <property type="project" value="TreeGrafter"/>
</dbReference>
<feature type="binding site" evidence="5">
    <location>
        <position position="89"/>
    </location>
    <ligand>
        <name>Mg(2+)</name>
        <dbReference type="ChEBI" id="CHEBI:18420"/>
        <label>1</label>
        <note>catalytic</note>
    </ligand>
</feature>
<dbReference type="PANTHER" id="PTHR43028:SF5">
    <property type="entry name" value="3'(2'),5'-BISPHOSPHATE NUCLEOTIDASE 1"/>
    <property type="match status" value="1"/>
</dbReference>
<comment type="caution">
    <text evidence="6">The sequence shown here is derived from an EMBL/GenBank/DDBJ whole genome shotgun (WGS) entry which is preliminary data.</text>
</comment>
<feature type="binding site" evidence="5">
    <location>
        <position position="224"/>
    </location>
    <ligand>
        <name>Mg(2+)</name>
        <dbReference type="ChEBI" id="CHEBI:18420"/>
        <label>1</label>
        <note>catalytic</note>
    </ligand>
</feature>
<evidence type="ECO:0000256" key="1">
    <source>
        <dbReference type="ARBA" id="ARBA00001625"/>
    </source>
</evidence>
<dbReference type="RefSeq" id="WP_304419563.1">
    <property type="nucleotide sequence ID" value="NZ_JANCMU010000001.1"/>
</dbReference>
<dbReference type="EMBL" id="JANCMU010000001">
    <property type="protein sequence ID" value="MDG4944811.1"/>
    <property type="molecule type" value="Genomic_DNA"/>
</dbReference>
<dbReference type="PRINTS" id="PR00377">
    <property type="entry name" value="IMPHPHTASES"/>
</dbReference>
<feature type="binding site" evidence="4">
    <location>
        <position position="66"/>
    </location>
    <ligand>
        <name>substrate</name>
    </ligand>
</feature>
<keyword evidence="4" id="KW-0472">Membrane</keyword>